<dbReference type="InterPro" id="IPR052514">
    <property type="entry name" value="SAM-dependent_MTase"/>
</dbReference>
<sequence>MIKKKPAEERKIAHGLYKVGRLNYLLSNGPDMISTHLRKGKVWEQACLDIAQLLIENIEKPVLIDVGANLGAWSVPMGNHIKAVGGRIYSFEPQRQVFYQLCANYLINDLSECYANNMAVGDYDGEIDVPQLDPHRSDNLGALSLNPEIRIEQQFVISPEARSEKVRIATLDSLNLPKAHLIKIDVEGLELEVISGAKSWLSESGYPPILFEVWGDYMKGMVAKRKELMSLVEGLGYHVALFGELCIAQHHSNKRLEITVGENQLSIKRL</sequence>
<feature type="domain" description="Methyltransferase FkbM" evidence="1">
    <location>
        <begin position="65"/>
        <end position="202"/>
    </location>
</feature>
<dbReference type="KEGG" id="lpv:HYN51_06005"/>
<dbReference type="OrthoDB" id="9814604at2"/>
<evidence type="ECO:0000259" key="1">
    <source>
        <dbReference type="Pfam" id="PF05050"/>
    </source>
</evidence>
<keyword evidence="3" id="KW-1185">Reference proteome</keyword>
<gene>
    <name evidence="2" type="ORF">HYN51_06005</name>
</gene>
<name>A0A2Y9TWS0_9GAMM</name>
<dbReference type="GO" id="GO:0032259">
    <property type="term" value="P:methylation"/>
    <property type="evidence" value="ECO:0007669"/>
    <property type="project" value="UniProtKB-KW"/>
</dbReference>
<dbReference type="EMBL" id="CP029185">
    <property type="protein sequence ID" value="AWH88153.1"/>
    <property type="molecule type" value="Genomic_DNA"/>
</dbReference>
<dbReference type="InterPro" id="IPR006342">
    <property type="entry name" value="FkbM_mtfrase"/>
</dbReference>
<dbReference type="Gene3D" id="3.40.50.150">
    <property type="entry name" value="Vaccinia Virus protein VP39"/>
    <property type="match status" value="1"/>
</dbReference>
<dbReference type="RefSeq" id="WP_108900228.1">
    <property type="nucleotide sequence ID" value="NZ_CP029185.2"/>
</dbReference>
<dbReference type="AlphaFoldDB" id="A0A2Y9TWS0"/>
<dbReference type="PANTHER" id="PTHR34203">
    <property type="entry name" value="METHYLTRANSFERASE, FKBM FAMILY PROTEIN"/>
    <property type="match status" value="1"/>
</dbReference>
<proteinExistence type="predicted"/>
<reference evidence="2 3" key="1">
    <citation type="journal article" date="2019" name="Int. J. Syst. Evol. Microbiol.">
        <title>Limnobaculum parvum gen. nov., sp. nov., isolated from a freshwater lake.</title>
        <authorList>
            <person name="Baek C."/>
            <person name="Shin S.K."/>
            <person name="Yi H."/>
        </authorList>
    </citation>
    <scope>NUCLEOTIDE SEQUENCE [LARGE SCALE GENOMIC DNA]</scope>
    <source>
        <strain evidence="2 3">HYN0051</strain>
    </source>
</reference>
<keyword evidence="2" id="KW-0808">Transferase</keyword>
<dbReference type="PANTHER" id="PTHR34203:SF15">
    <property type="entry name" value="SLL1173 PROTEIN"/>
    <property type="match status" value="1"/>
</dbReference>
<dbReference type="InterPro" id="IPR029063">
    <property type="entry name" value="SAM-dependent_MTases_sf"/>
</dbReference>
<keyword evidence="2" id="KW-0489">Methyltransferase</keyword>
<dbReference type="GO" id="GO:0008168">
    <property type="term" value="F:methyltransferase activity"/>
    <property type="evidence" value="ECO:0007669"/>
    <property type="project" value="UniProtKB-KW"/>
</dbReference>
<dbReference type="SUPFAM" id="SSF53335">
    <property type="entry name" value="S-adenosyl-L-methionine-dependent methyltransferases"/>
    <property type="match status" value="1"/>
</dbReference>
<organism evidence="2 3">
    <name type="scientific">Limnobaculum parvum</name>
    <dbReference type="NCBI Taxonomy" id="2172103"/>
    <lineage>
        <taxon>Bacteria</taxon>
        <taxon>Pseudomonadati</taxon>
        <taxon>Pseudomonadota</taxon>
        <taxon>Gammaproteobacteria</taxon>
        <taxon>Enterobacterales</taxon>
        <taxon>Budviciaceae</taxon>
        <taxon>Limnobaculum</taxon>
    </lineage>
</organism>
<protein>
    <submittedName>
        <fullName evidence="2">FkbM family methyltransferase</fullName>
    </submittedName>
</protein>
<dbReference type="Pfam" id="PF05050">
    <property type="entry name" value="Methyltransf_21"/>
    <property type="match status" value="1"/>
</dbReference>
<accession>A0A2Y9TWS0</accession>
<dbReference type="NCBIfam" id="TIGR01444">
    <property type="entry name" value="fkbM_fam"/>
    <property type="match status" value="1"/>
</dbReference>
<evidence type="ECO:0000313" key="3">
    <source>
        <dbReference type="Proteomes" id="UP000244908"/>
    </source>
</evidence>
<dbReference type="Proteomes" id="UP000244908">
    <property type="component" value="Chromosome"/>
</dbReference>
<evidence type="ECO:0000313" key="2">
    <source>
        <dbReference type="EMBL" id="AWH88153.1"/>
    </source>
</evidence>